<dbReference type="EMBL" id="JAVYJV010000001">
    <property type="protein sequence ID" value="KAK4380431.1"/>
    <property type="molecule type" value="Genomic_DNA"/>
</dbReference>
<evidence type="ECO:0000313" key="2">
    <source>
        <dbReference type="Proteomes" id="UP001291623"/>
    </source>
</evidence>
<name>A0AAE1T2J7_9SOLA</name>
<reference evidence="1" key="1">
    <citation type="submission" date="2023-12" db="EMBL/GenBank/DDBJ databases">
        <title>Genome assembly of Anisodus tanguticus.</title>
        <authorList>
            <person name="Wang Y.-J."/>
        </authorList>
    </citation>
    <scope>NUCLEOTIDE SEQUENCE</scope>
    <source>
        <strain evidence="1">KB-2021</strain>
        <tissue evidence="1">Leaf</tissue>
    </source>
</reference>
<sequence>MDHISKDEASAQLLVGTATLFFLSYDPSLAIAHDVKKTNMEQASENLGRGNRDEIVFLSGKYCEGKPDKKL</sequence>
<dbReference type="Proteomes" id="UP001291623">
    <property type="component" value="Unassembled WGS sequence"/>
</dbReference>
<evidence type="ECO:0000313" key="1">
    <source>
        <dbReference type="EMBL" id="KAK4380431.1"/>
    </source>
</evidence>
<keyword evidence="2" id="KW-1185">Reference proteome</keyword>
<accession>A0AAE1T2J7</accession>
<organism evidence="1 2">
    <name type="scientific">Anisodus tanguticus</name>
    <dbReference type="NCBI Taxonomy" id="243964"/>
    <lineage>
        <taxon>Eukaryota</taxon>
        <taxon>Viridiplantae</taxon>
        <taxon>Streptophyta</taxon>
        <taxon>Embryophyta</taxon>
        <taxon>Tracheophyta</taxon>
        <taxon>Spermatophyta</taxon>
        <taxon>Magnoliopsida</taxon>
        <taxon>eudicotyledons</taxon>
        <taxon>Gunneridae</taxon>
        <taxon>Pentapetalae</taxon>
        <taxon>asterids</taxon>
        <taxon>lamiids</taxon>
        <taxon>Solanales</taxon>
        <taxon>Solanaceae</taxon>
        <taxon>Solanoideae</taxon>
        <taxon>Hyoscyameae</taxon>
        <taxon>Anisodus</taxon>
    </lineage>
</organism>
<dbReference type="AlphaFoldDB" id="A0AAE1T2J7"/>
<protein>
    <submittedName>
        <fullName evidence="1">Uncharacterized protein</fullName>
    </submittedName>
</protein>
<comment type="caution">
    <text evidence="1">The sequence shown here is derived from an EMBL/GenBank/DDBJ whole genome shotgun (WGS) entry which is preliminary data.</text>
</comment>
<proteinExistence type="predicted"/>
<gene>
    <name evidence="1" type="ORF">RND71_002293</name>
</gene>